<sequence length="64" mass="7074">MKKHHYEKNIASLLIVFGPVLALLLIVLHNSFTSTKERIDCQGSLLKDRHNLAIIILGGGVLNP</sequence>
<name>A0A3B7MSG4_9BACT</name>
<dbReference type="AlphaFoldDB" id="A0A3B7MSG4"/>
<gene>
    <name evidence="1" type="ORF">D3H65_20525</name>
</gene>
<reference evidence="1 2" key="1">
    <citation type="submission" date="2018-09" db="EMBL/GenBank/DDBJ databases">
        <title>Genome sequencing of strain 6GH32-13.</title>
        <authorList>
            <person name="Weon H.-Y."/>
            <person name="Heo J."/>
            <person name="Kwon S.-W."/>
        </authorList>
    </citation>
    <scope>NUCLEOTIDE SEQUENCE [LARGE SCALE GENOMIC DNA]</scope>
    <source>
        <strain evidence="1 2">5GH32-13</strain>
    </source>
</reference>
<organism evidence="1 2">
    <name type="scientific">Paraflavitalea soli</name>
    <dbReference type="NCBI Taxonomy" id="2315862"/>
    <lineage>
        <taxon>Bacteria</taxon>
        <taxon>Pseudomonadati</taxon>
        <taxon>Bacteroidota</taxon>
        <taxon>Chitinophagia</taxon>
        <taxon>Chitinophagales</taxon>
        <taxon>Chitinophagaceae</taxon>
        <taxon>Paraflavitalea</taxon>
    </lineage>
</organism>
<evidence type="ECO:0000313" key="1">
    <source>
        <dbReference type="EMBL" id="AXY76229.1"/>
    </source>
</evidence>
<keyword evidence="2" id="KW-1185">Reference proteome</keyword>
<protein>
    <submittedName>
        <fullName evidence="1">Uncharacterized protein</fullName>
    </submittedName>
</protein>
<dbReference type="KEGG" id="pseg:D3H65_20525"/>
<accession>A0A3B7MSG4</accession>
<dbReference type="EMBL" id="CP032157">
    <property type="protein sequence ID" value="AXY76229.1"/>
    <property type="molecule type" value="Genomic_DNA"/>
</dbReference>
<evidence type="ECO:0000313" key="2">
    <source>
        <dbReference type="Proteomes" id="UP000263900"/>
    </source>
</evidence>
<proteinExistence type="predicted"/>
<dbReference type="Proteomes" id="UP000263900">
    <property type="component" value="Chromosome"/>
</dbReference>